<protein>
    <submittedName>
        <fullName evidence="1">Uncharacterized protein</fullName>
    </submittedName>
</protein>
<dbReference type="EMBL" id="JAYMYR010000002">
    <property type="protein sequence ID" value="KAK7377769.1"/>
    <property type="molecule type" value="Genomic_DNA"/>
</dbReference>
<comment type="caution">
    <text evidence="1">The sequence shown here is derived from an EMBL/GenBank/DDBJ whole genome shotgun (WGS) entry which is preliminary data.</text>
</comment>
<reference evidence="1 2" key="1">
    <citation type="submission" date="2024-01" db="EMBL/GenBank/DDBJ databases">
        <title>The genomes of 5 underutilized Papilionoideae crops provide insights into root nodulation and disease resistanc.</title>
        <authorList>
            <person name="Jiang F."/>
        </authorList>
    </citation>
    <scope>NUCLEOTIDE SEQUENCE [LARGE SCALE GENOMIC DNA]</scope>
    <source>
        <strain evidence="1">JINMINGXINNONG_FW02</strain>
        <tissue evidence="1">Leaves</tissue>
    </source>
</reference>
<keyword evidence="2" id="KW-1185">Reference proteome</keyword>
<gene>
    <name evidence="1" type="ORF">VNO80_03201</name>
</gene>
<evidence type="ECO:0000313" key="1">
    <source>
        <dbReference type="EMBL" id="KAK7377769.1"/>
    </source>
</evidence>
<evidence type="ECO:0000313" key="2">
    <source>
        <dbReference type="Proteomes" id="UP001374584"/>
    </source>
</evidence>
<name>A0AAN9NWC5_PHACN</name>
<dbReference type="Proteomes" id="UP001374584">
    <property type="component" value="Unassembled WGS sequence"/>
</dbReference>
<sequence>MINTAKEKDQSPLFSGSRAKLVKTKGTNFEQSFVRKGERRFHYREANPACSLREIPGWRGSSQDPLQQLDLLGTATVTPLIQKGFLRPTADLEFLLIAYRLDGCPIYQSVHSPISKERAGL</sequence>
<proteinExistence type="predicted"/>
<organism evidence="1 2">
    <name type="scientific">Phaseolus coccineus</name>
    <name type="common">Scarlet runner bean</name>
    <name type="synonym">Phaseolus multiflorus</name>
    <dbReference type="NCBI Taxonomy" id="3886"/>
    <lineage>
        <taxon>Eukaryota</taxon>
        <taxon>Viridiplantae</taxon>
        <taxon>Streptophyta</taxon>
        <taxon>Embryophyta</taxon>
        <taxon>Tracheophyta</taxon>
        <taxon>Spermatophyta</taxon>
        <taxon>Magnoliopsida</taxon>
        <taxon>eudicotyledons</taxon>
        <taxon>Gunneridae</taxon>
        <taxon>Pentapetalae</taxon>
        <taxon>rosids</taxon>
        <taxon>fabids</taxon>
        <taxon>Fabales</taxon>
        <taxon>Fabaceae</taxon>
        <taxon>Papilionoideae</taxon>
        <taxon>50 kb inversion clade</taxon>
        <taxon>NPAAA clade</taxon>
        <taxon>indigoferoid/millettioid clade</taxon>
        <taxon>Phaseoleae</taxon>
        <taxon>Phaseolus</taxon>
    </lineage>
</organism>
<accession>A0AAN9NWC5</accession>
<dbReference type="AlphaFoldDB" id="A0AAN9NWC5"/>